<evidence type="ECO:0000256" key="4">
    <source>
        <dbReference type="SAM" id="Phobius"/>
    </source>
</evidence>
<dbReference type="FunFam" id="1.10.8.430:FF:000003">
    <property type="entry name" value="Probable disease resistance protein At5g66910"/>
    <property type="match status" value="1"/>
</dbReference>
<dbReference type="SUPFAM" id="SSF52540">
    <property type="entry name" value="P-loop containing nucleoside triphosphate hydrolases"/>
    <property type="match status" value="1"/>
</dbReference>
<dbReference type="AlphaFoldDB" id="A0AAD4WNR1"/>
<dbReference type="Gene3D" id="3.80.10.10">
    <property type="entry name" value="Ribonuclease Inhibitor"/>
    <property type="match status" value="1"/>
</dbReference>
<accession>A0AAD4WNR1</accession>
<keyword evidence="10" id="KW-1185">Reference proteome</keyword>
<proteinExistence type="predicted"/>
<dbReference type="FunFam" id="3.40.50.300:FF:001091">
    <property type="entry name" value="Probable disease resistance protein At1g61300"/>
    <property type="match status" value="1"/>
</dbReference>
<dbReference type="Gene3D" id="3.40.50.300">
    <property type="entry name" value="P-loop containing nucleotide triphosphate hydrolases"/>
    <property type="match status" value="1"/>
</dbReference>
<dbReference type="Pfam" id="PF18052">
    <property type="entry name" value="Rx_N"/>
    <property type="match status" value="1"/>
</dbReference>
<dbReference type="GO" id="GO:0043531">
    <property type="term" value="F:ADP binding"/>
    <property type="evidence" value="ECO:0007669"/>
    <property type="project" value="InterPro"/>
</dbReference>
<dbReference type="InterPro" id="IPR041118">
    <property type="entry name" value="Rx_N"/>
</dbReference>
<dbReference type="InterPro" id="IPR055414">
    <property type="entry name" value="LRR_R13L4/SHOC2-like"/>
</dbReference>
<evidence type="ECO:0000256" key="1">
    <source>
        <dbReference type="ARBA" id="ARBA00022737"/>
    </source>
</evidence>
<feature type="domain" description="NB-ARC" evidence="5">
    <location>
        <begin position="164"/>
        <end position="334"/>
    </location>
</feature>
<keyword evidence="3" id="KW-0611">Plant defense</keyword>
<dbReference type="Pfam" id="PF23598">
    <property type="entry name" value="LRR_14"/>
    <property type="match status" value="1"/>
</dbReference>
<feature type="domain" description="Disease resistance N-terminal" evidence="6">
    <location>
        <begin position="5"/>
        <end position="89"/>
    </location>
</feature>
<dbReference type="InterPro" id="IPR038005">
    <property type="entry name" value="RX-like_CC"/>
</dbReference>
<evidence type="ECO:0000256" key="3">
    <source>
        <dbReference type="ARBA" id="ARBA00022821"/>
    </source>
</evidence>
<dbReference type="GO" id="GO:0098542">
    <property type="term" value="P:defense response to other organism"/>
    <property type="evidence" value="ECO:0007669"/>
    <property type="project" value="TreeGrafter"/>
</dbReference>
<dbReference type="InterPro" id="IPR044974">
    <property type="entry name" value="Disease_R_plants"/>
</dbReference>
<dbReference type="Gene3D" id="1.10.10.10">
    <property type="entry name" value="Winged helix-like DNA-binding domain superfamily/Winged helix DNA-binding domain"/>
    <property type="match status" value="1"/>
</dbReference>
<dbReference type="FunFam" id="1.10.10.10:FF:000322">
    <property type="entry name" value="Probable disease resistance protein At1g63360"/>
    <property type="match status" value="1"/>
</dbReference>
<sequence length="1023" mass="117721">MAEAAVIFVLERVADVLAEIHFPKDVRPEIQRLRDELKRMQCFLKDADAKQESDLQVRNWVSDVRNLAYDAEDLIDTHILKIESFKYKKRNFLYRYASTLKARTKIGKDLAAIRTRISDIAISHEAYGIRSIGDGTSHAIANERLLKLRRTTPRGQDKDIVGLEEDIATLVARLVLEDQWRAISIVGMGGIGKTTCAKEVYNHGDVQTFFDCRAWIYVSQQFRTRDILQSIIKQVATRTKDMTKLLEEELEEMLYKLLQGRRYLVVLDDIWSTTAFDSLAKAFPSDGSGNKLLLTTRNNNVALHADAQSLPHELRFRSQEDSWKLLCRKAFTESIDRVCPPQLEEIGQEIVVKCSGLPLAIIVVGGMLSRKRWLSEWQRVLNTIRLLLARDPNGVSAILALSYYDLPYYLKFCFLYLGLFPEDYLFSARKLFRMWIAEGLIPQHGGKMEDVAEEYLNELIDRNMVQVARWSANERVKHCQLHDLMRDLSISKAKAEEFLYIQGSLDTVAPASYQALSRARHRAIYSNGSLSLKESSPNLRSLLFFKVDQIKCEISSYDICTCFKLLRVLELEELKVSSIPREIGEMIHLRYLGLKHSSIKELPEEIGCLSNLQTLDIAENFSLGKIPDVLWKMKSLRHFYMHARLLAGKLRIDTLQNLQTLSDMHIGSWNETSPANLISLRKLGLKGSFTANRVRIFNSLAKLVSLHSLSLKSVDVVFPSLSQLSSLRYVIKLHLSGGIIKLPEPHEFPPNLNQLTLYHSRLDKNPMEILEKLPYLFVLRLKSSSFLGKKLKFSANGFPQLEFLELEFLEFLEALEGEESAMPKIRSLQIVGCGRLRMLPEEIKYVTTLRTRFRQTKVDCVLHRFVPEQFGSCVVHSLVQWQKVFSHVNETINFLPIGEKIRKHPAMNFHSCLFKLVKHGHQPIEQICLFLKWALWFFNRGYQRHRRFLNPNVRKNWVWGLNASGDVQESIAQHALQLFAKMWHSIGLCNGVVMQFLILIWATTWAFETKVVMSFSRVASLED</sequence>
<dbReference type="PANTHER" id="PTHR23155:SF1193">
    <property type="entry name" value="DISEASE RESISTANCE PROTEIN RPP13-RELATED"/>
    <property type="match status" value="1"/>
</dbReference>
<dbReference type="CDD" id="cd14798">
    <property type="entry name" value="RX-CC_like"/>
    <property type="match status" value="1"/>
</dbReference>
<dbReference type="InterPro" id="IPR042197">
    <property type="entry name" value="Apaf_helical"/>
</dbReference>
<dbReference type="InterPro" id="IPR036388">
    <property type="entry name" value="WH-like_DNA-bd_sf"/>
</dbReference>
<dbReference type="Proteomes" id="UP001054821">
    <property type="component" value="Chromosome 2"/>
</dbReference>
<dbReference type="InterPro" id="IPR032675">
    <property type="entry name" value="LRR_dom_sf"/>
</dbReference>
<dbReference type="Gene3D" id="1.10.8.430">
    <property type="entry name" value="Helical domain of apoptotic protease-activating factors"/>
    <property type="match status" value="1"/>
</dbReference>
<evidence type="ECO:0000313" key="9">
    <source>
        <dbReference type="EMBL" id="KAI5346835.1"/>
    </source>
</evidence>
<evidence type="ECO:0000259" key="6">
    <source>
        <dbReference type="Pfam" id="PF18052"/>
    </source>
</evidence>
<keyword evidence="1" id="KW-0677">Repeat</keyword>
<keyword evidence="4" id="KW-0812">Transmembrane</keyword>
<organism evidence="9 10">
    <name type="scientific">Prunus dulcis</name>
    <name type="common">Almond</name>
    <name type="synonym">Amygdalus dulcis</name>
    <dbReference type="NCBI Taxonomy" id="3755"/>
    <lineage>
        <taxon>Eukaryota</taxon>
        <taxon>Viridiplantae</taxon>
        <taxon>Streptophyta</taxon>
        <taxon>Embryophyta</taxon>
        <taxon>Tracheophyta</taxon>
        <taxon>Spermatophyta</taxon>
        <taxon>Magnoliopsida</taxon>
        <taxon>eudicotyledons</taxon>
        <taxon>Gunneridae</taxon>
        <taxon>Pentapetalae</taxon>
        <taxon>rosids</taxon>
        <taxon>fabids</taxon>
        <taxon>Rosales</taxon>
        <taxon>Rosaceae</taxon>
        <taxon>Amygdaloideae</taxon>
        <taxon>Amygdaleae</taxon>
        <taxon>Prunus</taxon>
    </lineage>
</organism>
<dbReference type="InterPro" id="IPR058922">
    <property type="entry name" value="WHD_DRP"/>
</dbReference>
<evidence type="ECO:0000256" key="2">
    <source>
        <dbReference type="ARBA" id="ARBA00022741"/>
    </source>
</evidence>
<dbReference type="Pfam" id="PF23559">
    <property type="entry name" value="WHD_DRP"/>
    <property type="match status" value="1"/>
</dbReference>
<evidence type="ECO:0000313" key="10">
    <source>
        <dbReference type="Proteomes" id="UP001054821"/>
    </source>
</evidence>
<dbReference type="InterPro" id="IPR027417">
    <property type="entry name" value="P-loop_NTPase"/>
</dbReference>
<reference evidence="9 10" key="1">
    <citation type="journal article" date="2022" name="G3 (Bethesda)">
        <title>Whole-genome sequence and methylome profiling of the almond [Prunus dulcis (Mill.) D.A. Webb] cultivar 'Nonpareil'.</title>
        <authorList>
            <person name="D'Amico-Willman K.M."/>
            <person name="Ouma W.Z."/>
            <person name="Meulia T."/>
            <person name="Sideli G.M."/>
            <person name="Gradziel T.M."/>
            <person name="Fresnedo-Ramirez J."/>
        </authorList>
    </citation>
    <scope>NUCLEOTIDE SEQUENCE [LARGE SCALE GENOMIC DNA]</scope>
    <source>
        <strain evidence="9">Clone GOH B32 T37-40</strain>
    </source>
</reference>
<comment type="caution">
    <text evidence="9">The sequence shown here is derived from an EMBL/GenBank/DDBJ whole genome shotgun (WGS) entry which is preliminary data.</text>
</comment>
<gene>
    <name evidence="9" type="ORF">L3X38_014714</name>
</gene>
<keyword evidence="4" id="KW-0472">Membrane</keyword>
<keyword evidence="2" id="KW-0547">Nucleotide-binding</keyword>
<evidence type="ECO:0000259" key="8">
    <source>
        <dbReference type="Pfam" id="PF23598"/>
    </source>
</evidence>
<dbReference type="EMBL" id="JAJFAZ020000002">
    <property type="protein sequence ID" value="KAI5346835.1"/>
    <property type="molecule type" value="Genomic_DNA"/>
</dbReference>
<name>A0AAD4WNR1_PRUDU</name>
<evidence type="ECO:0000259" key="5">
    <source>
        <dbReference type="Pfam" id="PF00931"/>
    </source>
</evidence>
<dbReference type="PRINTS" id="PR00364">
    <property type="entry name" value="DISEASERSIST"/>
</dbReference>
<evidence type="ECO:0000259" key="7">
    <source>
        <dbReference type="Pfam" id="PF23559"/>
    </source>
</evidence>
<keyword evidence="4" id="KW-1133">Transmembrane helix</keyword>
<dbReference type="Pfam" id="PF00931">
    <property type="entry name" value="NB-ARC"/>
    <property type="match status" value="1"/>
</dbReference>
<dbReference type="SUPFAM" id="SSF52058">
    <property type="entry name" value="L domain-like"/>
    <property type="match status" value="1"/>
</dbReference>
<dbReference type="PANTHER" id="PTHR23155">
    <property type="entry name" value="DISEASE RESISTANCE PROTEIN RP"/>
    <property type="match status" value="1"/>
</dbReference>
<protein>
    <submittedName>
        <fullName evidence="9">Uncharacterized protein</fullName>
    </submittedName>
</protein>
<feature type="domain" description="Disease resistance protein winged helix" evidence="7">
    <location>
        <begin position="419"/>
        <end position="488"/>
    </location>
</feature>
<dbReference type="Gene3D" id="1.20.5.4130">
    <property type="match status" value="1"/>
</dbReference>
<feature type="transmembrane region" description="Helical" evidence="4">
    <location>
        <begin position="982"/>
        <end position="1007"/>
    </location>
</feature>
<feature type="domain" description="Disease resistance R13L4/SHOC-2-like LRR" evidence="8">
    <location>
        <begin position="550"/>
        <end position="831"/>
    </location>
</feature>
<dbReference type="InterPro" id="IPR002182">
    <property type="entry name" value="NB-ARC"/>
</dbReference>